<accession>A0A0L0SKG3</accession>
<dbReference type="AlphaFoldDB" id="A0A0L0SKG3"/>
<evidence type="ECO:0000313" key="2">
    <source>
        <dbReference type="EMBL" id="KNE63006.1"/>
    </source>
</evidence>
<proteinExistence type="predicted"/>
<feature type="region of interest" description="Disordered" evidence="1">
    <location>
        <begin position="1"/>
        <end position="179"/>
    </location>
</feature>
<feature type="compositionally biased region" description="Low complexity" evidence="1">
    <location>
        <begin position="33"/>
        <end position="45"/>
    </location>
</feature>
<dbReference type="EMBL" id="GG745341">
    <property type="protein sequence ID" value="KNE63006.1"/>
    <property type="molecule type" value="Genomic_DNA"/>
</dbReference>
<feature type="compositionally biased region" description="Basic residues" evidence="1">
    <location>
        <begin position="107"/>
        <end position="116"/>
    </location>
</feature>
<name>A0A0L0SKG3_ALLM3</name>
<evidence type="ECO:0000313" key="3">
    <source>
        <dbReference type="Proteomes" id="UP000054350"/>
    </source>
</evidence>
<feature type="compositionally biased region" description="Low complexity" evidence="1">
    <location>
        <begin position="76"/>
        <end position="106"/>
    </location>
</feature>
<protein>
    <submittedName>
        <fullName evidence="2">Uncharacterized protein</fullName>
    </submittedName>
</protein>
<gene>
    <name evidence="2" type="ORF">AMAG_08175</name>
</gene>
<sequence length="236" mass="24640">MHAAHHSDLSSLASSSDEDDDHDFRPHPRLRAAKNAARAPAWTNASSRPDAMIVDDWDDARDSDVYSAESSLGAVAPTSTRARGARGTAAVPTAAGAIGASAPAPVRRSKRPRVPRTGHDEDGDEDEDYRATSAPAPRKPRADTASRGGTAGLAPDLAETRRSARRRTPARDSTPVLDLVDAVAPGAGAGMARSSSPALAPDGTVLVTDDELLAQLRMEDTYYLGDIGGSPPVCQD</sequence>
<reference evidence="3" key="2">
    <citation type="submission" date="2009-11" db="EMBL/GenBank/DDBJ databases">
        <title>The Genome Sequence of Allomyces macrogynus strain ATCC 38327.</title>
        <authorList>
            <consortium name="The Broad Institute Genome Sequencing Platform"/>
            <person name="Russ C."/>
            <person name="Cuomo C."/>
            <person name="Shea T."/>
            <person name="Young S.K."/>
            <person name="Zeng Q."/>
            <person name="Koehrsen M."/>
            <person name="Haas B."/>
            <person name="Borodovsky M."/>
            <person name="Guigo R."/>
            <person name="Alvarado L."/>
            <person name="Berlin A."/>
            <person name="Borenstein D."/>
            <person name="Chen Z."/>
            <person name="Engels R."/>
            <person name="Freedman E."/>
            <person name="Gellesch M."/>
            <person name="Goldberg J."/>
            <person name="Griggs A."/>
            <person name="Gujja S."/>
            <person name="Heiman D."/>
            <person name="Hepburn T."/>
            <person name="Howarth C."/>
            <person name="Jen D."/>
            <person name="Larson L."/>
            <person name="Lewis B."/>
            <person name="Mehta T."/>
            <person name="Park D."/>
            <person name="Pearson M."/>
            <person name="Roberts A."/>
            <person name="Saif S."/>
            <person name="Shenoy N."/>
            <person name="Sisk P."/>
            <person name="Stolte C."/>
            <person name="Sykes S."/>
            <person name="Walk T."/>
            <person name="White J."/>
            <person name="Yandava C."/>
            <person name="Burger G."/>
            <person name="Gray M.W."/>
            <person name="Holland P.W.H."/>
            <person name="King N."/>
            <person name="Lang F.B.F."/>
            <person name="Roger A.J."/>
            <person name="Ruiz-Trillo I."/>
            <person name="Lander E."/>
            <person name="Nusbaum C."/>
        </authorList>
    </citation>
    <scope>NUCLEOTIDE SEQUENCE [LARGE SCALE GENOMIC DNA]</scope>
    <source>
        <strain evidence="3">ATCC 38327</strain>
    </source>
</reference>
<dbReference type="Proteomes" id="UP000054350">
    <property type="component" value="Unassembled WGS sequence"/>
</dbReference>
<keyword evidence="3" id="KW-1185">Reference proteome</keyword>
<evidence type="ECO:0000256" key="1">
    <source>
        <dbReference type="SAM" id="MobiDB-lite"/>
    </source>
</evidence>
<organism evidence="2 3">
    <name type="scientific">Allomyces macrogynus (strain ATCC 38327)</name>
    <name type="common">Allomyces javanicus var. macrogynus</name>
    <dbReference type="NCBI Taxonomy" id="578462"/>
    <lineage>
        <taxon>Eukaryota</taxon>
        <taxon>Fungi</taxon>
        <taxon>Fungi incertae sedis</taxon>
        <taxon>Blastocladiomycota</taxon>
        <taxon>Blastocladiomycetes</taxon>
        <taxon>Blastocladiales</taxon>
        <taxon>Blastocladiaceae</taxon>
        <taxon>Allomyces</taxon>
    </lineage>
</organism>
<dbReference type="VEuPathDB" id="FungiDB:AMAG_08175"/>
<reference evidence="2 3" key="1">
    <citation type="submission" date="2009-11" db="EMBL/GenBank/DDBJ databases">
        <title>Annotation of Allomyces macrogynus ATCC 38327.</title>
        <authorList>
            <consortium name="The Broad Institute Genome Sequencing Platform"/>
            <person name="Russ C."/>
            <person name="Cuomo C."/>
            <person name="Burger G."/>
            <person name="Gray M.W."/>
            <person name="Holland P.W.H."/>
            <person name="King N."/>
            <person name="Lang F.B.F."/>
            <person name="Roger A.J."/>
            <person name="Ruiz-Trillo I."/>
            <person name="Young S.K."/>
            <person name="Zeng Q."/>
            <person name="Gargeya S."/>
            <person name="Fitzgerald M."/>
            <person name="Haas B."/>
            <person name="Abouelleil A."/>
            <person name="Alvarado L."/>
            <person name="Arachchi H.M."/>
            <person name="Berlin A."/>
            <person name="Chapman S.B."/>
            <person name="Gearin G."/>
            <person name="Goldberg J."/>
            <person name="Griggs A."/>
            <person name="Gujja S."/>
            <person name="Hansen M."/>
            <person name="Heiman D."/>
            <person name="Howarth C."/>
            <person name="Larimer J."/>
            <person name="Lui A."/>
            <person name="MacDonald P.J.P."/>
            <person name="McCowen C."/>
            <person name="Montmayeur A."/>
            <person name="Murphy C."/>
            <person name="Neiman D."/>
            <person name="Pearson M."/>
            <person name="Priest M."/>
            <person name="Roberts A."/>
            <person name="Saif S."/>
            <person name="Shea T."/>
            <person name="Sisk P."/>
            <person name="Stolte C."/>
            <person name="Sykes S."/>
            <person name="Wortman J."/>
            <person name="Nusbaum C."/>
            <person name="Birren B."/>
        </authorList>
    </citation>
    <scope>NUCLEOTIDE SEQUENCE [LARGE SCALE GENOMIC DNA]</scope>
    <source>
        <strain evidence="2 3">ATCC 38327</strain>
    </source>
</reference>